<gene>
    <name evidence="2" type="ORF">KPH14_009010</name>
</gene>
<proteinExistence type="predicted"/>
<dbReference type="GO" id="GO:0042796">
    <property type="term" value="P:snRNA transcription by RNA polymerase III"/>
    <property type="evidence" value="ECO:0007669"/>
    <property type="project" value="TreeGrafter"/>
</dbReference>
<dbReference type="GO" id="GO:0045945">
    <property type="term" value="P:positive regulation of transcription by RNA polymerase III"/>
    <property type="evidence" value="ECO:0007669"/>
    <property type="project" value="TreeGrafter"/>
</dbReference>
<dbReference type="InterPro" id="IPR019535">
    <property type="entry name" value="ICE2_C"/>
</dbReference>
<accession>A0AAD9RNE0</accession>
<evidence type="ECO:0000313" key="3">
    <source>
        <dbReference type="Proteomes" id="UP001258017"/>
    </source>
</evidence>
<dbReference type="GO" id="GO:0008023">
    <property type="term" value="C:transcription elongation factor complex"/>
    <property type="evidence" value="ECO:0007669"/>
    <property type="project" value="InterPro"/>
</dbReference>
<reference evidence="2" key="2">
    <citation type="journal article" date="2023" name="Commun. Biol.">
        <title>Intrasexual cuticular hydrocarbon dimorphism in a wasp sheds light on hydrocarbon biosynthesis genes in Hymenoptera.</title>
        <authorList>
            <person name="Moris V.C."/>
            <person name="Podsiadlowski L."/>
            <person name="Martin S."/>
            <person name="Oeyen J.P."/>
            <person name="Donath A."/>
            <person name="Petersen M."/>
            <person name="Wilbrandt J."/>
            <person name="Misof B."/>
            <person name="Liedtke D."/>
            <person name="Thamm M."/>
            <person name="Scheiner R."/>
            <person name="Schmitt T."/>
            <person name="Niehuis O."/>
        </authorList>
    </citation>
    <scope>NUCLEOTIDE SEQUENCE</scope>
    <source>
        <strain evidence="2">GBR_01_08_01A</strain>
    </source>
</reference>
<reference evidence="2" key="1">
    <citation type="submission" date="2021-08" db="EMBL/GenBank/DDBJ databases">
        <authorList>
            <person name="Misof B."/>
            <person name="Oliver O."/>
            <person name="Podsiadlowski L."/>
            <person name="Donath A."/>
            <person name="Peters R."/>
            <person name="Mayer C."/>
            <person name="Rust J."/>
            <person name="Gunkel S."/>
            <person name="Lesny P."/>
            <person name="Martin S."/>
            <person name="Oeyen J.P."/>
            <person name="Petersen M."/>
            <person name="Panagiotis P."/>
            <person name="Wilbrandt J."/>
            <person name="Tanja T."/>
        </authorList>
    </citation>
    <scope>NUCLEOTIDE SEQUENCE</scope>
    <source>
        <strain evidence="2">GBR_01_08_01A</strain>
        <tissue evidence="2">Thorax + abdomen</tissue>
    </source>
</reference>
<evidence type="ECO:0000313" key="2">
    <source>
        <dbReference type="EMBL" id="KAK2582952.1"/>
    </source>
</evidence>
<dbReference type="Proteomes" id="UP001258017">
    <property type="component" value="Unassembled WGS sequence"/>
</dbReference>
<evidence type="ECO:0000259" key="1">
    <source>
        <dbReference type="Pfam" id="PF10505"/>
    </source>
</evidence>
<dbReference type="PANTHER" id="PTHR14633:SF3">
    <property type="entry name" value="LITTLE ELONGATION COMPLEX SUBUNIT 2"/>
    <property type="match status" value="1"/>
</dbReference>
<dbReference type="GO" id="GO:0042795">
    <property type="term" value="P:snRNA transcription by RNA polymerase II"/>
    <property type="evidence" value="ECO:0007669"/>
    <property type="project" value="TreeGrafter"/>
</dbReference>
<dbReference type="Pfam" id="PF10505">
    <property type="entry name" value="NARG2_C"/>
    <property type="match status" value="1"/>
</dbReference>
<comment type="caution">
    <text evidence="2">The sequence shown here is derived from an EMBL/GenBank/DDBJ whole genome shotgun (WGS) entry which is preliminary data.</text>
</comment>
<sequence length="668" mass="76985">METFLKIDWNPSLNDILDDVFINEESMEEDYRAINIDMIMDDQDSIEANETSSMENKYTSDIPQQESKDKNIYIPGIMKPPYRFPRMSNLSKEEHAICLRILLKFSGSEKPDLTNEDRDDLQTYMRLKETISIEQDHYSKFVKEKWDGTRLQVYCEDYINLKWRHKLQNILKLPRYYVECTNIPFISNKEITVQYITTCLKKGYAPMIKLPTLIKPYMLHINSTELEERFPIPNEYSDQSSRVHFKLPVSKDPTCESLAEANEVDLVISSSGLNCLANNIGPTYTKTWILPVTVKSYNGKNIIYIDKPTPPAESTVPEKNTWIYKYILRHAMIQRTSLTPRSNSCKVKVYDENLFGNINSEDYVQLEDDNKNESGTSNNTKIEQNKDKHVAEISTLSENESEDEHMLEEEVCDPQQQFGKDNNTSERVGNDIKTFPGSNVSYKLFRIGPSSTDQNELMKNIIKDYKILVRTKEDGYEKLTKKTQQKLVLAPKLEHQLALGAEAVTLDEALKQWISLLFRPGACLARVRIAAQTSEVIQIEKRTTVSINNEIKRLYNVKVENSLVVLHNVIQTLSNVTPGHYIIKHTARNGAFCTVYKETDSIGKNVLDLHTICGDDQFHTIPNPPWPVLDKVVITPMLKCFQRMPLMFYPPKVSNKRKFKKKAKPGTS</sequence>
<feature type="domain" description="Little elongation complex subunit 2 C-terminal" evidence="1">
    <location>
        <begin position="438"/>
        <end position="650"/>
    </location>
</feature>
<name>A0AAD9RNE0_9HYME</name>
<protein>
    <recommendedName>
        <fullName evidence="1">Little elongation complex subunit 2 C-terminal domain-containing protein</fullName>
    </recommendedName>
</protein>
<keyword evidence="3" id="KW-1185">Reference proteome</keyword>
<dbReference type="EMBL" id="JAIFRP010000030">
    <property type="protein sequence ID" value="KAK2582952.1"/>
    <property type="molecule type" value="Genomic_DNA"/>
</dbReference>
<dbReference type="PANTHER" id="PTHR14633">
    <property type="entry name" value="LITTLE ELONGATION COMPLEX SUBUNIT 2"/>
    <property type="match status" value="1"/>
</dbReference>
<organism evidence="2 3">
    <name type="scientific">Odynerus spinipes</name>
    <dbReference type="NCBI Taxonomy" id="1348599"/>
    <lineage>
        <taxon>Eukaryota</taxon>
        <taxon>Metazoa</taxon>
        <taxon>Ecdysozoa</taxon>
        <taxon>Arthropoda</taxon>
        <taxon>Hexapoda</taxon>
        <taxon>Insecta</taxon>
        <taxon>Pterygota</taxon>
        <taxon>Neoptera</taxon>
        <taxon>Endopterygota</taxon>
        <taxon>Hymenoptera</taxon>
        <taxon>Apocrita</taxon>
        <taxon>Aculeata</taxon>
        <taxon>Vespoidea</taxon>
        <taxon>Vespidae</taxon>
        <taxon>Eumeninae</taxon>
        <taxon>Odynerus</taxon>
    </lineage>
</organism>
<dbReference type="AlphaFoldDB" id="A0AAD9RNE0"/>